<dbReference type="Gene3D" id="2.80.10.50">
    <property type="match status" value="1"/>
</dbReference>
<dbReference type="GO" id="GO:0030246">
    <property type="term" value="F:carbohydrate binding"/>
    <property type="evidence" value="ECO:0007669"/>
    <property type="project" value="UniProtKB-KW"/>
</dbReference>
<comment type="subcellular location">
    <subcellularLocation>
        <location evidence="2">Endomembrane system</location>
    </subcellularLocation>
    <subcellularLocation>
        <location evidence="1">Membrane</location>
        <topology evidence="1">Single-pass membrane protein</topology>
    </subcellularLocation>
</comment>
<evidence type="ECO:0000256" key="3">
    <source>
        <dbReference type="ARBA" id="ARBA00004922"/>
    </source>
</evidence>
<evidence type="ECO:0000256" key="6">
    <source>
        <dbReference type="ARBA" id="ARBA00022676"/>
    </source>
</evidence>
<evidence type="ECO:0000256" key="10">
    <source>
        <dbReference type="ARBA" id="ARBA00022734"/>
    </source>
</evidence>
<dbReference type="EC" id="2.4.1.41" evidence="5"/>
<dbReference type="InterPro" id="IPR029044">
    <property type="entry name" value="Nucleotide-diphossugar_trans"/>
</dbReference>
<keyword evidence="8" id="KW-0812">Transmembrane</keyword>
<comment type="catalytic activity">
    <reaction evidence="15">
        <text>L-threonyl-[protein] + UDP-N-acetyl-alpha-D-galactosamine = a 3-O-[N-acetyl-alpha-D-galactosaminyl]-L-threonyl-[protein] + UDP + H(+)</text>
        <dbReference type="Rhea" id="RHEA:52424"/>
        <dbReference type="Rhea" id="RHEA-COMP:11060"/>
        <dbReference type="Rhea" id="RHEA-COMP:11689"/>
        <dbReference type="ChEBI" id="CHEBI:15378"/>
        <dbReference type="ChEBI" id="CHEBI:30013"/>
        <dbReference type="ChEBI" id="CHEBI:58223"/>
        <dbReference type="ChEBI" id="CHEBI:67138"/>
        <dbReference type="ChEBI" id="CHEBI:87075"/>
        <dbReference type="EC" id="2.4.1.41"/>
    </reaction>
</comment>
<evidence type="ECO:0000313" key="18">
    <source>
        <dbReference type="EMBL" id="KAF0314364.1"/>
    </source>
</evidence>
<evidence type="ECO:0000256" key="7">
    <source>
        <dbReference type="ARBA" id="ARBA00022679"/>
    </source>
</evidence>
<dbReference type="SMART" id="SM00458">
    <property type="entry name" value="RICIN"/>
    <property type="match status" value="1"/>
</dbReference>
<evidence type="ECO:0000256" key="8">
    <source>
        <dbReference type="ARBA" id="ARBA00022692"/>
    </source>
</evidence>
<proteinExistence type="inferred from homology"/>
<keyword evidence="12" id="KW-0472">Membrane</keyword>
<keyword evidence="13" id="KW-1015">Disulfide bond</keyword>
<dbReference type="InterPro" id="IPR035992">
    <property type="entry name" value="Ricin_B-like_lectins"/>
</dbReference>
<dbReference type="PROSITE" id="PS50231">
    <property type="entry name" value="RICIN_B_LECTIN"/>
    <property type="match status" value="1"/>
</dbReference>
<protein>
    <recommendedName>
        <fullName evidence="5">polypeptide N-acetylgalactosaminyltransferase</fullName>
        <ecNumber evidence="5">2.4.1.41</ecNumber>
    </recommendedName>
</protein>
<dbReference type="SUPFAM" id="SSF53448">
    <property type="entry name" value="Nucleotide-diphospho-sugar transferases"/>
    <property type="match status" value="1"/>
</dbReference>
<dbReference type="FunFam" id="2.80.10.50:FF:000047">
    <property type="entry name" value="Polypeptide N-acetylgalactosaminyltransferase"/>
    <property type="match status" value="1"/>
</dbReference>
<evidence type="ECO:0000256" key="2">
    <source>
        <dbReference type="ARBA" id="ARBA00004308"/>
    </source>
</evidence>
<comment type="similarity">
    <text evidence="4">Belongs to the glycosyltransferase 2 family. GalNAc-T subfamily.</text>
</comment>
<dbReference type="GO" id="GO:0046872">
    <property type="term" value="F:metal ion binding"/>
    <property type="evidence" value="ECO:0007669"/>
    <property type="project" value="UniProtKB-KW"/>
</dbReference>
<evidence type="ECO:0000256" key="9">
    <source>
        <dbReference type="ARBA" id="ARBA00022723"/>
    </source>
</evidence>
<keyword evidence="9" id="KW-0479">Metal-binding</keyword>
<evidence type="ECO:0000256" key="4">
    <source>
        <dbReference type="ARBA" id="ARBA00005680"/>
    </source>
</evidence>
<dbReference type="GO" id="GO:0004653">
    <property type="term" value="F:polypeptide N-acetylgalactosaminyltransferase activity"/>
    <property type="evidence" value="ECO:0007669"/>
    <property type="project" value="UniProtKB-EC"/>
</dbReference>
<dbReference type="Proteomes" id="UP000440578">
    <property type="component" value="Unassembled WGS sequence"/>
</dbReference>
<keyword evidence="11" id="KW-1133">Transmembrane helix</keyword>
<evidence type="ECO:0000256" key="12">
    <source>
        <dbReference type="ARBA" id="ARBA00023136"/>
    </source>
</evidence>
<gene>
    <name evidence="18" type="primary">pgant5_0</name>
    <name evidence="18" type="ORF">FJT64_015183</name>
</gene>
<dbReference type="InterPro" id="IPR000772">
    <property type="entry name" value="Ricin_B_lectin"/>
</dbReference>
<evidence type="ECO:0000256" key="16">
    <source>
        <dbReference type="ARBA" id="ARBA00052209"/>
    </source>
</evidence>
<organism evidence="18 19">
    <name type="scientific">Amphibalanus amphitrite</name>
    <name type="common">Striped barnacle</name>
    <name type="synonym">Balanus amphitrite</name>
    <dbReference type="NCBI Taxonomy" id="1232801"/>
    <lineage>
        <taxon>Eukaryota</taxon>
        <taxon>Metazoa</taxon>
        <taxon>Ecdysozoa</taxon>
        <taxon>Arthropoda</taxon>
        <taxon>Crustacea</taxon>
        <taxon>Multicrustacea</taxon>
        <taxon>Cirripedia</taxon>
        <taxon>Thoracica</taxon>
        <taxon>Thoracicalcarea</taxon>
        <taxon>Balanomorpha</taxon>
        <taxon>Balanoidea</taxon>
        <taxon>Balanidae</taxon>
        <taxon>Amphibalaninae</taxon>
        <taxon>Amphibalanus</taxon>
    </lineage>
</organism>
<dbReference type="OrthoDB" id="5988548at2759"/>
<dbReference type="PANTHER" id="PTHR11675">
    <property type="entry name" value="N-ACETYLGALACTOSAMINYLTRANSFERASE"/>
    <property type="match status" value="1"/>
</dbReference>
<dbReference type="Gene3D" id="3.90.550.10">
    <property type="entry name" value="Spore Coat Polysaccharide Biosynthesis Protein SpsA, Chain A"/>
    <property type="match status" value="2"/>
</dbReference>
<evidence type="ECO:0000256" key="11">
    <source>
        <dbReference type="ARBA" id="ARBA00022989"/>
    </source>
</evidence>
<dbReference type="GO" id="GO:0006493">
    <property type="term" value="P:protein O-linked glycosylation"/>
    <property type="evidence" value="ECO:0007669"/>
    <property type="project" value="TreeGrafter"/>
</dbReference>
<comment type="catalytic activity">
    <reaction evidence="16">
        <text>L-seryl-[protein] + UDP-N-acetyl-alpha-D-galactosamine = a 3-O-[N-acetyl-alpha-D-galactosaminyl]-L-seryl-[protein] + UDP + H(+)</text>
        <dbReference type="Rhea" id="RHEA:23956"/>
        <dbReference type="Rhea" id="RHEA-COMP:9863"/>
        <dbReference type="Rhea" id="RHEA-COMP:12788"/>
        <dbReference type="ChEBI" id="CHEBI:15378"/>
        <dbReference type="ChEBI" id="CHEBI:29999"/>
        <dbReference type="ChEBI" id="CHEBI:53604"/>
        <dbReference type="ChEBI" id="CHEBI:58223"/>
        <dbReference type="ChEBI" id="CHEBI:67138"/>
        <dbReference type="EC" id="2.4.1.41"/>
    </reaction>
</comment>
<dbReference type="Pfam" id="PF00652">
    <property type="entry name" value="Ricin_B_lectin"/>
    <property type="match status" value="1"/>
</dbReference>
<feature type="domain" description="Ricin B lectin" evidence="17">
    <location>
        <begin position="176"/>
        <end position="299"/>
    </location>
</feature>
<dbReference type="CDD" id="cd23433">
    <property type="entry name" value="beta-trefoil_Ricin_GALNT1-like"/>
    <property type="match status" value="1"/>
</dbReference>
<keyword evidence="14" id="KW-0325">Glycoprotein</keyword>
<evidence type="ECO:0000256" key="5">
    <source>
        <dbReference type="ARBA" id="ARBA00012644"/>
    </source>
</evidence>
<dbReference type="GO" id="GO:0000139">
    <property type="term" value="C:Golgi membrane"/>
    <property type="evidence" value="ECO:0007669"/>
    <property type="project" value="UniProtKB-ARBA"/>
</dbReference>
<dbReference type="PANTHER" id="PTHR11675:SF101">
    <property type="entry name" value="POLYPEPTIDE N-ACETYLGALACTOSAMINYLTRANSFERASE 5"/>
    <property type="match status" value="1"/>
</dbReference>
<evidence type="ECO:0000256" key="14">
    <source>
        <dbReference type="ARBA" id="ARBA00023180"/>
    </source>
</evidence>
<dbReference type="EMBL" id="VIIS01000029">
    <property type="protein sequence ID" value="KAF0314364.1"/>
    <property type="molecule type" value="Genomic_DNA"/>
</dbReference>
<evidence type="ECO:0000259" key="17">
    <source>
        <dbReference type="SMART" id="SM00458"/>
    </source>
</evidence>
<accession>A0A6A4XE96</accession>
<reference evidence="18 19" key="1">
    <citation type="submission" date="2019-07" db="EMBL/GenBank/DDBJ databases">
        <title>Draft genome assembly of a fouling barnacle, Amphibalanus amphitrite (Darwin, 1854): The first reference genome for Thecostraca.</title>
        <authorList>
            <person name="Kim W."/>
        </authorList>
    </citation>
    <scope>NUCLEOTIDE SEQUENCE [LARGE SCALE GENOMIC DNA]</scope>
    <source>
        <strain evidence="18">SNU_AA5</strain>
        <tissue evidence="18">Soma without cirri and trophi</tissue>
    </source>
</reference>
<name>A0A6A4XE96_AMPAM</name>
<keyword evidence="10" id="KW-0430">Lectin</keyword>
<keyword evidence="6" id="KW-0328">Glycosyltransferase</keyword>
<keyword evidence="19" id="KW-1185">Reference proteome</keyword>
<evidence type="ECO:0000256" key="1">
    <source>
        <dbReference type="ARBA" id="ARBA00004167"/>
    </source>
</evidence>
<evidence type="ECO:0000313" key="19">
    <source>
        <dbReference type="Proteomes" id="UP000440578"/>
    </source>
</evidence>
<evidence type="ECO:0000256" key="13">
    <source>
        <dbReference type="ARBA" id="ARBA00023157"/>
    </source>
</evidence>
<keyword evidence="7 18" id="KW-0808">Transferase</keyword>
<dbReference type="SUPFAM" id="SSF50370">
    <property type="entry name" value="Ricin B-like lectins"/>
    <property type="match status" value="1"/>
</dbReference>
<comment type="pathway">
    <text evidence="3">Protein modification; protein glycosylation.</text>
</comment>
<dbReference type="AlphaFoldDB" id="A0A6A4XE96"/>
<comment type="caution">
    <text evidence="18">The sequence shown here is derived from an EMBL/GenBank/DDBJ whole genome shotgun (WGS) entry which is preliminary data.</text>
</comment>
<sequence>MVCALPVCRTVPPQAAALTVPPARRAPPQIWQCGGQLEIIPCSRVGHVFRDKSPYSFPGGISNVIVKNAVRVAEVWMCGGTLEIAPCSHVGHIFRKSTPYSFPGGTSRIVNHNNARLAEVWLDDWKEFYFSINPGARNVEMGDVSDRQELRNRLQCKSFRWYLENVYPESQMPLDYYYLGEIRNVDTQQCLDTMGRKGGEPVGAGFCHGLGGNQVFAYTKRGQVMSDDNCLDAASGDSPVKMVRCHGMGGNQHWKYDKSTMAIVHLNSGRCLQHSRADNGRLSLQDCARADSAQKWVMKSKFRWQAN</sequence>
<evidence type="ECO:0000256" key="15">
    <source>
        <dbReference type="ARBA" id="ARBA00050905"/>
    </source>
</evidence>